<sequence>MDKGNLTILTKCKLVYEDWTKNVTFFIFDIVFYLKCPSFNLCQDSIGTNVPTKFHEDWLINVANKAKTATPPRGLFHKDSRIIVTFRVLTRKTATSPDFNKDWTISVASRVFTRTDKMQSEKLTMRTLCSVDWSHMQSMMMLGIYAV</sequence>
<name>A0A9D4F788_DREPO</name>
<proteinExistence type="predicted"/>
<organism evidence="1 2">
    <name type="scientific">Dreissena polymorpha</name>
    <name type="common">Zebra mussel</name>
    <name type="synonym">Mytilus polymorpha</name>
    <dbReference type="NCBI Taxonomy" id="45954"/>
    <lineage>
        <taxon>Eukaryota</taxon>
        <taxon>Metazoa</taxon>
        <taxon>Spiralia</taxon>
        <taxon>Lophotrochozoa</taxon>
        <taxon>Mollusca</taxon>
        <taxon>Bivalvia</taxon>
        <taxon>Autobranchia</taxon>
        <taxon>Heteroconchia</taxon>
        <taxon>Euheterodonta</taxon>
        <taxon>Imparidentia</taxon>
        <taxon>Neoheterodontei</taxon>
        <taxon>Myida</taxon>
        <taxon>Dreissenoidea</taxon>
        <taxon>Dreissenidae</taxon>
        <taxon>Dreissena</taxon>
    </lineage>
</organism>
<reference evidence="1" key="2">
    <citation type="submission" date="2020-11" db="EMBL/GenBank/DDBJ databases">
        <authorList>
            <person name="McCartney M.A."/>
            <person name="Auch B."/>
            <person name="Kono T."/>
            <person name="Mallez S."/>
            <person name="Becker A."/>
            <person name="Gohl D.M."/>
            <person name="Silverstein K.A.T."/>
            <person name="Koren S."/>
            <person name="Bechman K.B."/>
            <person name="Herman A."/>
            <person name="Abrahante J.E."/>
            <person name="Garbe J."/>
        </authorList>
    </citation>
    <scope>NUCLEOTIDE SEQUENCE</scope>
    <source>
        <strain evidence="1">Duluth1</strain>
        <tissue evidence="1">Whole animal</tissue>
    </source>
</reference>
<keyword evidence="2" id="KW-1185">Reference proteome</keyword>
<reference evidence="1" key="1">
    <citation type="journal article" date="2019" name="bioRxiv">
        <title>The Genome of the Zebra Mussel, Dreissena polymorpha: A Resource for Invasive Species Research.</title>
        <authorList>
            <person name="McCartney M.A."/>
            <person name="Auch B."/>
            <person name="Kono T."/>
            <person name="Mallez S."/>
            <person name="Zhang Y."/>
            <person name="Obille A."/>
            <person name="Becker A."/>
            <person name="Abrahante J.E."/>
            <person name="Garbe J."/>
            <person name="Badalamenti J.P."/>
            <person name="Herman A."/>
            <person name="Mangelson H."/>
            <person name="Liachko I."/>
            <person name="Sullivan S."/>
            <person name="Sone E.D."/>
            <person name="Koren S."/>
            <person name="Silverstein K.A.T."/>
            <person name="Beckman K.B."/>
            <person name="Gohl D.M."/>
        </authorList>
    </citation>
    <scope>NUCLEOTIDE SEQUENCE</scope>
    <source>
        <strain evidence="1">Duluth1</strain>
        <tissue evidence="1">Whole animal</tissue>
    </source>
</reference>
<gene>
    <name evidence="1" type="ORF">DPMN_146067</name>
</gene>
<protein>
    <submittedName>
        <fullName evidence="1">Uncharacterized protein</fullName>
    </submittedName>
</protein>
<evidence type="ECO:0000313" key="1">
    <source>
        <dbReference type="EMBL" id="KAH3792571.1"/>
    </source>
</evidence>
<evidence type="ECO:0000313" key="2">
    <source>
        <dbReference type="Proteomes" id="UP000828390"/>
    </source>
</evidence>
<comment type="caution">
    <text evidence="1">The sequence shown here is derived from an EMBL/GenBank/DDBJ whole genome shotgun (WGS) entry which is preliminary data.</text>
</comment>
<dbReference type="EMBL" id="JAIWYP010000007">
    <property type="protein sequence ID" value="KAH3792571.1"/>
    <property type="molecule type" value="Genomic_DNA"/>
</dbReference>
<dbReference type="Proteomes" id="UP000828390">
    <property type="component" value="Unassembled WGS sequence"/>
</dbReference>
<dbReference type="AlphaFoldDB" id="A0A9D4F788"/>
<accession>A0A9D4F788</accession>